<protein>
    <submittedName>
        <fullName evidence="2">Uncharacterized protein</fullName>
    </submittedName>
</protein>
<dbReference type="AlphaFoldDB" id="A0A4U6XEM7"/>
<proteinExistence type="predicted"/>
<name>A0A4U6XEM7_9PEZI</name>
<accession>A0A4U6XEM7</accession>
<dbReference type="Proteomes" id="UP000310108">
    <property type="component" value="Unassembled WGS sequence"/>
</dbReference>
<organism evidence="2 3">
    <name type="scientific">Colletotrichum tanaceti</name>
    <dbReference type="NCBI Taxonomy" id="1306861"/>
    <lineage>
        <taxon>Eukaryota</taxon>
        <taxon>Fungi</taxon>
        <taxon>Dikarya</taxon>
        <taxon>Ascomycota</taxon>
        <taxon>Pezizomycotina</taxon>
        <taxon>Sordariomycetes</taxon>
        <taxon>Hypocreomycetidae</taxon>
        <taxon>Glomerellales</taxon>
        <taxon>Glomerellaceae</taxon>
        <taxon>Colletotrichum</taxon>
        <taxon>Colletotrichum destructivum species complex</taxon>
    </lineage>
</organism>
<feature type="compositionally biased region" description="Polar residues" evidence="1">
    <location>
        <begin position="69"/>
        <end position="81"/>
    </location>
</feature>
<reference evidence="2 3" key="1">
    <citation type="journal article" date="2019" name="PLoS ONE">
        <title>Comparative genome analysis indicates high evolutionary potential of pathogenicity genes in Colletotrichum tanaceti.</title>
        <authorList>
            <person name="Lelwala R.V."/>
            <person name="Korhonen P.K."/>
            <person name="Young N.D."/>
            <person name="Scott J.B."/>
            <person name="Ades P.A."/>
            <person name="Gasser R.B."/>
            <person name="Taylor P.W.J."/>
        </authorList>
    </citation>
    <scope>NUCLEOTIDE SEQUENCE [LARGE SCALE GENOMIC DNA]</scope>
    <source>
        <strain evidence="2">BRIP57314</strain>
    </source>
</reference>
<evidence type="ECO:0000256" key="1">
    <source>
        <dbReference type="SAM" id="MobiDB-lite"/>
    </source>
</evidence>
<comment type="caution">
    <text evidence="2">The sequence shown here is derived from an EMBL/GenBank/DDBJ whole genome shotgun (WGS) entry which is preliminary data.</text>
</comment>
<keyword evidence="3" id="KW-1185">Reference proteome</keyword>
<gene>
    <name evidence="2" type="ORF">CTA1_2853</name>
</gene>
<dbReference type="EMBL" id="PJEX01000161">
    <property type="protein sequence ID" value="TKW53944.1"/>
    <property type="molecule type" value="Genomic_DNA"/>
</dbReference>
<evidence type="ECO:0000313" key="2">
    <source>
        <dbReference type="EMBL" id="TKW53944.1"/>
    </source>
</evidence>
<sequence>MATDIDSPRNEKAVDAFIKVDLICERVSLEVKSGTSTNLADPASSSSLVLLLAPSQDTTVACTSYRGQLSRSASTSNQQRQPVHFSSLVNGIHHKA</sequence>
<feature type="region of interest" description="Disordered" evidence="1">
    <location>
        <begin position="69"/>
        <end position="96"/>
    </location>
</feature>
<evidence type="ECO:0000313" key="3">
    <source>
        <dbReference type="Proteomes" id="UP000310108"/>
    </source>
</evidence>